<organism evidence="2 3">
    <name type="scientific">Rousettus aegyptiacus</name>
    <name type="common">Egyptian fruit bat</name>
    <name type="synonym">Pteropus aegyptiacus</name>
    <dbReference type="NCBI Taxonomy" id="9407"/>
    <lineage>
        <taxon>Eukaryota</taxon>
        <taxon>Metazoa</taxon>
        <taxon>Chordata</taxon>
        <taxon>Craniata</taxon>
        <taxon>Vertebrata</taxon>
        <taxon>Euteleostomi</taxon>
        <taxon>Mammalia</taxon>
        <taxon>Eutheria</taxon>
        <taxon>Laurasiatheria</taxon>
        <taxon>Chiroptera</taxon>
        <taxon>Yinpterochiroptera</taxon>
        <taxon>Pteropodoidea</taxon>
        <taxon>Pteropodidae</taxon>
        <taxon>Rousettinae</taxon>
        <taxon>Rousettus</taxon>
    </lineage>
</organism>
<reference evidence="2 3" key="1">
    <citation type="journal article" date="2020" name="Nature">
        <title>Six reference-quality genomes reveal evolution of bat adaptations.</title>
        <authorList>
            <person name="Jebb D."/>
            <person name="Huang Z."/>
            <person name="Pippel M."/>
            <person name="Hughes G.M."/>
            <person name="Lavrichenko K."/>
            <person name="Devanna P."/>
            <person name="Winkler S."/>
            <person name="Jermiin L.S."/>
            <person name="Skirmuntt E.C."/>
            <person name="Katzourakis A."/>
            <person name="Burkitt-Gray L."/>
            <person name="Ray D.A."/>
            <person name="Sullivan K.A.M."/>
            <person name="Roscito J.G."/>
            <person name="Kirilenko B.M."/>
            <person name="Davalos L.M."/>
            <person name="Corthals A.P."/>
            <person name="Power M.L."/>
            <person name="Jones G."/>
            <person name="Ransome R.D."/>
            <person name="Dechmann D.K.N."/>
            <person name="Locatelli A.G."/>
            <person name="Puechmaille S.J."/>
            <person name="Fedrigo O."/>
            <person name="Jarvis E.D."/>
            <person name="Hiller M."/>
            <person name="Vernes S.C."/>
            <person name="Myers E.W."/>
            <person name="Teeling E.C."/>
        </authorList>
    </citation>
    <scope>NUCLEOTIDE SEQUENCE [LARGE SCALE GENOMIC DNA]</scope>
    <source>
        <strain evidence="2">MRouAeg1</strain>
        <tissue evidence="2">Muscle</tissue>
    </source>
</reference>
<evidence type="ECO:0000256" key="1">
    <source>
        <dbReference type="SAM" id="MobiDB-lite"/>
    </source>
</evidence>
<gene>
    <name evidence="2" type="ORF">HJG63_009298</name>
</gene>
<feature type="compositionally biased region" description="Basic and acidic residues" evidence="1">
    <location>
        <begin position="103"/>
        <end position="124"/>
    </location>
</feature>
<dbReference type="EMBL" id="JACASE010000015">
    <property type="protein sequence ID" value="KAF6404969.1"/>
    <property type="molecule type" value="Genomic_DNA"/>
</dbReference>
<name>A0A7J8C2C5_ROUAE</name>
<comment type="caution">
    <text evidence="2">The sequence shown here is derived from an EMBL/GenBank/DDBJ whole genome shotgun (WGS) entry which is preliminary data.</text>
</comment>
<evidence type="ECO:0000313" key="2">
    <source>
        <dbReference type="EMBL" id="KAF6404969.1"/>
    </source>
</evidence>
<feature type="compositionally biased region" description="Basic residues" evidence="1">
    <location>
        <begin position="9"/>
        <end position="21"/>
    </location>
</feature>
<protein>
    <submittedName>
        <fullName evidence="2">Uncharacterized protein</fullName>
    </submittedName>
</protein>
<dbReference type="Proteomes" id="UP000593571">
    <property type="component" value="Unassembled WGS sequence"/>
</dbReference>
<feature type="region of interest" description="Disordered" evidence="1">
    <location>
        <begin position="1"/>
        <end position="60"/>
    </location>
</feature>
<dbReference type="AlphaFoldDB" id="A0A7J8C2C5"/>
<accession>A0A7J8C2C5</accession>
<keyword evidence="3" id="KW-1185">Reference proteome</keyword>
<feature type="compositionally biased region" description="Basic and acidic residues" evidence="1">
    <location>
        <begin position="158"/>
        <end position="168"/>
    </location>
</feature>
<evidence type="ECO:0000313" key="3">
    <source>
        <dbReference type="Proteomes" id="UP000593571"/>
    </source>
</evidence>
<proteinExistence type="predicted"/>
<feature type="region of interest" description="Disordered" evidence="1">
    <location>
        <begin position="103"/>
        <end position="189"/>
    </location>
</feature>
<sequence>MGDVFRGPRPGHVHAATHHLLTRPPPRSRTGGPSRRRRLAPTGDGSKASWRNSHRGGRPDLCGGAAHASTAWPCVRWRPGFRAGDGLLCGATVRQNRLVLRPERTPDKRGGRDADGHANSERTYGRCVKSESQVNRDDEAPKMTLRLGNGPPQTCSYRGDRKPWREADGQPSWPASRTAKAADLQKTAI</sequence>